<dbReference type="EMBL" id="VXIV02000700">
    <property type="protein sequence ID" value="KAF6036587.1"/>
    <property type="molecule type" value="Genomic_DNA"/>
</dbReference>
<protein>
    <recommendedName>
        <fullName evidence="6">Ion transport domain-containing protein</fullName>
    </recommendedName>
</protein>
<feature type="domain" description="Ion transport" evidence="6">
    <location>
        <begin position="34"/>
        <end position="80"/>
    </location>
</feature>
<keyword evidence="3 5" id="KW-1133">Transmembrane helix</keyword>
<keyword evidence="8" id="KW-1185">Reference proteome</keyword>
<dbReference type="InterPro" id="IPR005821">
    <property type="entry name" value="Ion_trans_dom"/>
</dbReference>
<dbReference type="Proteomes" id="UP000593567">
    <property type="component" value="Unassembled WGS sequence"/>
</dbReference>
<dbReference type="AlphaFoldDB" id="A0A7J7KE67"/>
<evidence type="ECO:0000313" key="8">
    <source>
        <dbReference type="Proteomes" id="UP000593567"/>
    </source>
</evidence>
<evidence type="ECO:0000259" key="6">
    <source>
        <dbReference type="Pfam" id="PF00520"/>
    </source>
</evidence>
<dbReference type="GO" id="GO:0005216">
    <property type="term" value="F:monoatomic ion channel activity"/>
    <property type="evidence" value="ECO:0007669"/>
    <property type="project" value="InterPro"/>
</dbReference>
<dbReference type="GO" id="GO:0016020">
    <property type="term" value="C:membrane"/>
    <property type="evidence" value="ECO:0007669"/>
    <property type="project" value="UniProtKB-SubCell"/>
</dbReference>
<keyword evidence="2 5" id="KW-0812">Transmembrane</keyword>
<dbReference type="OrthoDB" id="6151340at2759"/>
<evidence type="ECO:0000256" key="3">
    <source>
        <dbReference type="ARBA" id="ARBA00022989"/>
    </source>
</evidence>
<keyword evidence="4 5" id="KW-0472">Membrane</keyword>
<evidence type="ECO:0000256" key="4">
    <source>
        <dbReference type="ARBA" id="ARBA00023136"/>
    </source>
</evidence>
<sequence>MATKEFVDFLIMFFIIMLAFSGSFAMALRLDGTLASTNNIRTRWYATILFLAFLFVCMVMLMNILIAQLSDTYESMRRNAQLEVYLNRAWIVSRVEVNGVPFGCQV</sequence>
<reference evidence="7" key="1">
    <citation type="submission" date="2020-06" db="EMBL/GenBank/DDBJ databases">
        <title>Draft genome of Bugula neritina, a colonial animal packing powerful symbionts and potential medicines.</title>
        <authorList>
            <person name="Rayko M."/>
        </authorList>
    </citation>
    <scope>NUCLEOTIDE SEQUENCE [LARGE SCALE GENOMIC DNA]</scope>
    <source>
        <strain evidence="7">Kwan_BN1</strain>
    </source>
</reference>
<accession>A0A7J7KE67</accession>
<comment type="subcellular location">
    <subcellularLocation>
        <location evidence="1">Membrane</location>
        <topology evidence="1">Multi-pass membrane protein</topology>
    </subcellularLocation>
</comment>
<evidence type="ECO:0000256" key="2">
    <source>
        <dbReference type="ARBA" id="ARBA00022692"/>
    </source>
</evidence>
<name>A0A7J7KE67_BUGNE</name>
<feature type="transmembrane region" description="Helical" evidence="5">
    <location>
        <begin position="7"/>
        <end position="28"/>
    </location>
</feature>
<comment type="caution">
    <text evidence="7">The sequence shown here is derived from an EMBL/GenBank/DDBJ whole genome shotgun (WGS) entry which is preliminary data.</text>
</comment>
<proteinExistence type="predicted"/>
<evidence type="ECO:0000256" key="1">
    <source>
        <dbReference type="ARBA" id="ARBA00004141"/>
    </source>
</evidence>
<gene>
    <name evidence="7" type="ORF">EB796_005121</name>
</gene>
<evidence type="ECO:0000313" key="7">
    <source>
        <dbReference type="EMBL" id="KAF6036587.1"/>
    </source>
</evidence>
<dbReference type="Pfam" id="PF00520">
    <property type="entry name" value="Ion_trans"/>
    <property type="match status" value="1"/>
</dbReference>
<evidence type="ECO:0000256" key="5">
    <source>
        <dbReference type="SAM" id="Phobius"/>
    </source>
</evidence>
<feature type="transmembrane region" description="Helical" evidence="5">
    <location>
        <begin position="48"/>
        <end position="69"/>
    </location>
</feature>
<organism evidence="7 8">
    <name type="scientific">Bugula neritina</name>
    <name type="common">Brown bryozoan</name>
    <name type="synonym">Sertularia neritina</name>
    <dbReference type="NCBI Taxonomy" id="10212"/>
    <lineage>
        <taxon>Eukaryota</taxon>
        <taxon>Metazoa</taxon>
        <taxon>Spiralia</taxon>
        <taxon>Lophotrochozoa</taxon>
        <taxon>Bryozoa</taxon>
        <taxon>Gymnolaemata</taxon>
        <taxon>Cheilostomatida</taxon>
        <taxon>Flustrina</taxon>
        <taxon>Buguloidea</taxon>
        <taxon>Bugulidae</taxon>
        <taxon>Bugula</taxon>
    </lineage>
</organism>